<accession>A0A836BWP4</accession>
<dbReference type="OrthoDB" id="524350at2759"/>
<reference evidence="1" key="1">
    <citation type="journal article" date="2020" name="bioRxiv">
        <title>Comparative genomics of Chlamydomonas.</title>
        <authorList>
            <person name="Craig R.J."/>
            <person name="Hasan A.R."/>
            <person name="Ness R.W."/>
            <person name="Keightley P.D."/>
        </authorList>
    </citation>
    <scope>NUCLEOTIDE SEQUENCE</scope>
    <source>
        <strain evidence="1">CCAP 11/70</strain>
    </source>
</reference>
<keyword evidence="2" id="KW-1185">Reference proteome</keyword>
<proteinExistence type="predicted"/>
<evidence type="ECO:0000313" key="1">
    <source>
        <dbReference type="EMBL" id="KAG2490329.1"/>
    </source>
</evidence>
<evidence type="ECO:0000313" key="2">
    <source>
        <dbReference type="Proteomes" id="UP000612055"/>
    </source>
</evidence>
<protein>
    <submittedName>
        <fullName evidence="1">Uncharacterized protein</fullName>
    </submittedName>
</protein>
<dbReference type="AlphaFoldDB" id="A0A836BWP4"/>
<comment type="caution">
    <text evidence="1">The sequence shown here is derived from an EMBL/GenBank/DDBJ whole genome shotgun (WGS) entry which is preliminary data.</text>
</comment>
<dbReference type="EMBL" id="JAEHOE010000063">
    <property type="protein sequence ID" value="KAG2490329.1"/>
    <property type="molecule type" value="Genomic_DNA"/>
</dbReference>
<sequence length="73" mass="8272">MSSQQPKKDSTGRQFLARIAAGAEEDPQKAQAFLAGAHRQYVPGQDPVKPLTPEEEKLWKDYSLNFARRLNKM</sequence>
<organism evidence="1 2">
    <name type="scientific">Edaphochlamys debaryana</name>
    <dbReference type="NCBI Taxonomy" id="47281"/>
    <lineage>
        <taxon>Eukaryota</taxon>
        <taxon>Viridiplantae</taxon>
        <taxon>Chlorophyta</taxon>
        <taxon>core chlorophytes</taxon>
        <taxon>Chlorophyceae</taxon>
        <taxon>CS clade</taxon>
        <taxon>Chlamydomonadales</taxon>
        <taxon>Chlamydomonadales incertae sedis</taxon>
        <taxon>Edaphochlamys</taxon>
    </lineage>
</organism>
<gene>
    <name evidence="1" type="ORF">HYH03_011278</name>
</gene>
<dbReference type="Proteomes" id="UP000612055">
    <property type="component" value="Unassembled WGS sequence"/>
</dbReference>
<name>A0A836BWP4_9CHLO</name>